<evidence type="ECO:0000256" key="4">
    <source>
        <dbReference type="ARBA" id="ARBA00023136"/>
    </source>
</evidence>
<gene>
    <name evidence="7" type="ORF">MNBD_GAMMA15-2217</name>
</gene>
<dbReference type="Pfam" id="PF02107">
    <property type="entry name" value="FlgH"/>
    <property type="match status" value="1"/>
</dbReference>
<dbReference type="PANTHER" id="PTHR34933:SF1">
    <property type="entry name" value="FLAGELLAR L-RING PROTEIN"/>
    <property type="match status" value="1"/>
</dbReference>
<comment type="subcellular location">
    <subcellularLocation>
        <location evidence="1">Bacterial flagellum</location>
    </subcellularLocation>
    <subcellularLocation>
        <location evidence="2">Cell outer membrane</location>
    </subcellularLocation>
</comment>
<keyword evidence="7" id="KW-0966">Cell projection</keyword>
<keyword evidence="5" id="KW-0975">Bacterial flagellum</keyword>
<dbReference type="GO" id="GO:0003774">
    <property type="term" value="F:cytoskeletal motor activity"/>
    <property type="evidence" value="ECO:0007669"/>
    <property type="project" value="InterPro"/>
</dbReference>
<dbReference type="EMBL" id="UOFN01000019">
    <property type="protein sequence ID" value="VAW73581.1"/>
    <property type="molecule type" value="Genomic_DNA"/>
</dbReference>
<evidence type="ECO:0000313" key="7">
    <source>
        <dbReference type="EMBL" id="VAW73581.1"/>
    </source>
</evidence>
<dbReference type="GO" id="GO:0009279">
    <property type="term" value="C:cell outer membrane"/>
    <property type="evidence" value="ECO:0007669"/>
    <property type="project" value="UniProtKB-SubCell"/>
</dbReference>
<name>A0A3B0Y1H8_9ZZZZ</name>
<dbReference type="InterPro" id="IPR000527">
    <property type="entry name" value="Flag_Lring"/>
</dbReference>
<dbReference type="NCBIfam" id="NF001304">
    <property type="entry name" value="PRK00249.1-4"/>
    <property type="match status" value="1"/>
</dbReference>
<dbReference type="GO" id="GO:0009427">
    <property type="term" value="C:bacterial-type flagellum basal body, distal rod, L ring"/>
    <property type="evidence" value="ECO:0007669"/>
    <property type="project" value="InterPro"/>
</dbReference>
<evidence type="ECO:0000256" key="3">
    <source>
        <dbReference type="ARBA" id="ARBA00022729"/>
    </source>
</evidence>
<protein>
    <submittedName>
        <fullName evidence="7">Flagellar L-ring protein FlgH</fullName>
    </submittedName>
</protein>
<evidence type="ECO:0000256" key="1">
    <source>
        <dbReference type="ARBA" id="ARBA00004365"/>
    </source>
</evidence>
<dbReference type="PRINTS" id="PR01008">
    <property type="entry name" value="FLGLRINGFLGH"/>
</dbReference>
<accession>A0A3B0Y1H8</accession>
<evidence type="ECO:0000256" key="6">
    <source>
        <dbReference type="ARBA" id="ARBA00023237"/>
    </source>
</evidence>
<reference evidence="7" key="1">
    <citation type="submission" date="2018-06" db="EMBL/GenBank/DDBJ databases">
        <authorList>
            <person name="Zhirakovskaya E."/>
        </authorList>
    </citation>
    <scope>NUCLEOTIDE SEQUENCE</scope>
</reference>
<keyword evidence="7" id="KW-0969">Cilium</keyword>
<keyword evidence="6" id="KW-0998">Cell outer membrane</keyword>
<dbReference type="PANTHER" id="PTHR34933">
    <property type="entry name" value="FLAGELLAR L-RING PROTEIN"/>
    <property type="match status" value="1"/>
</dbReference>
<keyword evidence="4" id="KW-0472">Membrane</keyword>
<keyword evidence="3" id="KW-0732">Signal</keyword>
<keyword evidence="7" id="KW-0282">Flagellum</keyword>
<organism evidence="7">
    <name type="scientific">hydrothermal vent metagenome</name>
    <dbReference type="NCBI Taxonomy" id="652676"/>
    <lineage>
        <taxon>unclassified sequences</taxon>
        <taxon>metagenomes</taxon>
        <taxon>ecological metagenomes</taxon>
    </lineage>
</organism>
<dbReference type="HAMAP" id="MF_00415">
    <property type="entry name" value="FlgH"/>
    <property type="match status" value="1"/>
</dbReference>
<sequence>MIKLVGNLMKKLLAPAALLTLGACASTPPPRAHDSYRPTLPRAYISEESSNGSIYQSARDVRLFEDAKARHVGDIITVVLQESTSASKSAKTSTDKTQETEIGSPIVFGASPTFNVPGIIPLSSNRNNTLAAELSSSNAFEGEGDSSQSNSLTGNITVTIADVLPNGNLVIRGEKWLTLNKGEEFIQISGIVRPQDVSTQNTVLSTQIADARITYSGKGFLADANEMGWMAKFFNSAVWPF</sequence>
<dbReference type="AlphaFoldDB" id="A0A3B0Y1H8"/>
<dbReference type="PROSITE" id="PS51257">
    <property type="entry name" value="PROKAR_LIPOPROTEIN"/>
    <property type="match status" value="1"/>
</dbReference>
<proteinExistence type="inferred from homology"/>
<evidence type="ECO:0000256" key="5">
    <source>
        <dbReference type="ARBA" id="ARBA00023143"/>
    </source>
</evidence>
<evidence type="ECO:0000256" key="2">
    <source>
        <dbReference type="ARBA" id="ARBA00004442"/>
    </source>
</evidence>
<dbReference type="GO" id="GO:0071973">
    <property type="term" value="P:bacterial-type flagellum-dependent cell motility"/>
    <property type="evidence" value="ECO:0007669"/>
    <property type="project" value="InterPro"/>
</dbReference>